<evidence type="ECO:0000256" key="6">
    <source>
        <dbReference type="SAM" id="Phobius"/>
    </source>
</evidence>
<feature type="transmembrane region" description="Helical" evidence="6">
    <location>
        <begin position="183"/>
        <end position="208"/>
    </location>
</feature>
<organism evidence="8 9">
    <name type="scientific">Clytia hemisphaerica</name>
    <dbReference type="NCBI Taxonomy" id="252671"/>
    <lineage>
        <taxon>Eukaryota</taxon>
        <taxon>Metazoa</taxon>
        <taxon>Cnidaria</taxon>
        <taxon>Hydrozoa</taxon>
        <taxon>Hydroidolina</taxon>
        <taxon>Leptothecata</taxon>
        <taxon>Obeliida</taxon>
        <taxon>Clytiidae</taxon>
        <taxon>Clytia</taxon>
    </lineage>
</organism>
<feature type="region of interest" description="Disordered" evidence="5">
    <location>
        <begin position="1"/>
        <end position="88"/>
    </location>
</feature>
<evidence type="ECO:0000313" key="9">
    <source>
        <dbReference type="Proteomes" id="UP000594262"/>
    </source>
</evidence>
<dbReference type="AlphaFoldDB" id="A0A7M5VEL5"/>
<evidence type="ECO:0000256" key="5">
    <source>
        <dbReference type="SAM" id="MobiDB-lite"/>
    </source>
</evidence>
<feature type="compositionally biased region" description="Acidic residues" evidence="5">
    <location>
        <begin position="49"/>
        <end position="59"/>
    </location>
</feature>
<evidence type="ECO:0000259" key="7">
    <source>
        <dbReference type="Pfam" id="PF01490"/>
    </source>
</evidence>
<dbReference type="GO" id="GO:0005774">
    <property type="term" value="C:vacuolar membrane"/>
    <property type="evidence" value="ECO:0007669"/>
    <property type="project" value="TreeGrafter"/>
</dbReference>
<feature type="compositionally biased region" description="Basic and acidic residues" evidence="5">
    <location>
        <begin position="1"/>
        <end position="10"/>
    </location>
</feature>
<dbReference type="PANTHER" id="PTHR22950">
    <property type="entry name" value="AMINO ACID TRANSPORTER"/>
    <property type="match status" value="1"/>
</dbReference>
<evidence type="ECO:0000256" key="2">
    <source>
        <dbReference type="ARBA" id="ARBA00022692"/>
    </source>
</evidence>
<feature type="transmembrane region" description="Helical" evidence="6">
    <location>
        <begin position="220"/>
        <end position="236"/>
    </location>
</feature>
<keyword evidence="4 6" id="KW-0472">Membrane</keyword>
<feature type="transmembrane region" description="Helical" evidence="6">
    <location>
        <begin position="243"/>
        <end position="264"/>
    </location>
</feature>
<feature type="transmembrane region" description="Helical" evidence="6">
    <location>
        <begin position="462"/>
        <end position="485"/>
    </location>
</feature>
<dbReference type="Pfam" id="PF01490">
    <property type="entry name" value="Aa_trans"/>
    <property type="match status" value="1"/>
</dbReference>
<feature type="transmembrane region" description="Helical" evidence="6">
    <location>
        <begin position="424"/>
        <end position="450"/>
    </location>
</feature>
<feature type="transmembrane region" description="Helical" evidence="6">
    <location>
        <begin position="359"/>
        <end position="380"/>
    </location>
</feature>
<proteinExistence type="predicted"/>
<evidence type="ECO:0000256" key="1">
    <source>
        <dbReference type="ARBA" id="ARBA00004141"/>
    </source>
</evidence>
<dbReference type="EnsemblMetazoa" id="CLYHEMT010140.1">
    <property type="protein sequence ID" value="CLYHEMP010140.1"/>
    <property type="gene ID" value="CLYHEMG010140"/>
</dbReference>
<dbReference type="OrthoDB" id="1684102at2759"/>
<comment type="subcellular location">
    <subcellularLocation>
        <location evidence="1">Membrane</location>
        <topology evidence="1">Multi-pass membrane protein</topology>
    </subcellularLocation>
</comment>
<keyword evidence="9" id="KW-1185">Reference proteome</keyword>
<feature type="transmembrane region" description="Helical" evidence="6">
    <location>
        <begin position="284"/>
        <end position="303"/>
    </location>
</feature>
<dbReference type="PANTHER" id="PTHR22950:SF349">
    <property type="entry name" value="AMINO ACID TRANSPORTER TRANSMEMBRANE DOMAIN-CONTAINING PROTEIN"/>
    <property type="match status" value="1"/>
</dbReference>
<dbReference type="Proteomes" id="UP000594262">
    <property type="component" value="Unplaced"/>
</dbReference>
<keyword evidence="2 6" id="KW-0812">Transmembrane</keyword>
<accession>A0A7M5VEL5</accession>
<sequence length="521" mass="57108">MYSNEKDSLLKNDSSQSYSSSDETPGTVNRHTPSLNGDDGKEHFVGIDDIGDYEEDEDKGEDHPLTVSVKSSGSGRSRTAVSGGLDTGEKGTSNLATMVHIFKGNVGTGILSLPAAVKHAGVVAGPVGLCIIAFIAVHCMHMLVRCSHFFCRKTGKQAMSYGEVAEECSKGIFKDKAYWPKRIVNLFLIVTQLGFCAVYFVFVASTIVEVAGWGDKVDKRLVIIILALPVALLSYIRSLEKLAYLSIIANICCVVGLITIYQYLARNLGDPTRLPMFSGVQNLPMFFAMALFSFEGIGVVLPLENEMQKPEDFGWVLNVGMGIISCMFVSMGLLGYVAFGDKIEGSVSLNLPDNYLYDGVKICYAIAMFLTYFLQFYVPINILLPPLLNKWQKRHGSCFEYTFRTVLVLFTAALAAGIPLLDDFIALIGALASAGLAIIFPPLIHTLTFWHHGLHPMAFVKNLILICIGVLGFALGTFESIMTIVTDFHKRTPKHVHVNQTLINGTMGFTHHPLFKTHPIV</sequence>
<feature type="compositionally biased region" description="Polar residues" evidence="5">
    <location>
        <begin position="22"/>
        <end position="35"/>
    </location>
</feature>
<feature type="transmembrane region" description="Helical" evidence="6">
    <location>
        <begin position="315"/>
        <end position="339"/>
    </location>
</feature>
<protein>
    <recommendedName>
        <fullName evidence="7">Amino acid transporter transmembrane domain-containing protein</fullName>
    </recommendedName>
</protein>
<evidence type="ECO:0000256" key="4">
    <source>
        <dbReference type="ARBA" id="ARBA00023136"/>
    </source>
</evidence>
<feature type="domain" description="Amino acid transporter transmembrane" evidence="7">
    <location>
        <begin position="91"/>
        <end position="481"/>
    </location>
</feature>
<feature type="compositionally biased region" description="Low complexity" evidence="5">
    <location>
        <begin position="66"/>
        <end position="79"/>
    </location>
</feature>
<evidence type="ECO:0000313" key="8">
    <source>
        <dbReference type="EnsemblMetazoa" id="CLYHEMP010140.1"/>
    </source>
</evidence>
<dbReference type="RefSeq" id="XP_066935163.1">
    <property type="nucleotide sequence ID" value="XM_067079062.1"/>
</dbReference>
<dbReference type="GeneID" id="136822779"/>
<dbReference type="InterPro" id="IPR013057">
    <property type="entry name" value="AA_transpt_TM"/>
</dbReference>
<evidence type="ECO:0000256" key="3">
    <source>
        <dbReference type="ARBA" id="ARBA00022989"/>
    </source>
</evidence>
<feature type="transmembrane region" description="Helical" evidence="6">
    <location>
        <begin position="123"/>
        <end position="144"/>
    </location>
</feature>
<dbReference type="GO" id="GO:0015179">
    <property type="term" value="F:L-amino acid transmembrane transporter activity"/>
    <property type="evidence" value="ECO:0007669"/>
    <property type="project" value="TreeGrafter"/>
</dbReference>
<feature type="transmembrane region" description="Helical" evidence="6">
    <location>
        <begin position="401"/>
        <end position="418"/>
    </location>
</feature>
<name>A0A7M5VEL5_9CNID</name>
<reference evidence="8" key="1">
    <citation type="submission" date="2021-01" db="UniProtKB">
        <authorList>
            <consortium name="EnsemblMetazoa"/>
        </authorList>
    </citation>
    <scope>IDENTIFICATION</scope>
</reference>
<keyword evidence="3 6" id="KW-1133">Transmembrane helix</keyword>